<organism evidence="3">
    <name type="scientific">Thrips palmi</name>
    <name type="common">Melon thrips</name>
    <dbReference type="NCBI Taxonomy" id="161013"/>
    <lineage>
        <taxon>Eukaryota</taxon>
        <taxon>Metazoa</taxon>
        <taxon>Ecdysozoa</taxon>
        <taxon>Arthropoda</taxon>
        <taxon>Hexapoda</taxon>
        <taxon>Insecta</taxon>
        <taxon>Pterygota</taxon>
        <taxon>Neoptera</taxon>
        <taxon>Paraneoptera</taxon>
        <taxon>Thysanoptera</taxon>
        <taxon>Terebrantia</taxon>
        <taxon>Thripoidea</taxon>
        <taxon>Thripidae</taxon>
        <taxon>Thrips</taxon>
    </lineage>
</organism>
<dbReference type="InterPro" id="IPR029064">
    <property type="entry name" value="Ribosomal_eL30-like_sf"/>
</dbReference>
<dbReference type="GO" id="GO:0001650">
    <property type="term" value="C:fibrillar center"/>
    <property type="evidence" value="ECO:0007669"/>
    <property type="project" value="TreeGrafter"/>
</dbReference>
<evidence type="ECO:0000256" key="1">
    <source>
        <dbReference type="SAM" id="MobiDB-lite"/>
    </source>
</evidence>
<dbReference type="Proteomes" id="UP000515158">
    <property type="component" value="Unplaced"/>
</dbReference>
<feature type="compositionally biased region" description="Basic residues" evidence="1">
    <location>
        <begin position="379"/>
        <end position="388"/>
    </location>
</feature>
<accession>A0A6P8ZGL7</accession>
<proteinExistence type="predicted"/>
<protein>
    <submittedName>
        <fullName evidence="3">Uncharacterized protein LOC117639062</fullName>
    </submittedName>
</protein>
<dbReference type="GO" id="GO:0005655">
    <property type="term" value="C:nucleolar ribonuclease P complex"/>
    <property type="evidence" value="ECO:0007669"/>
    <property type="project" value="InterPro"/>
</dbReference>
<dbReference type="GeneID" id="117639062"/>
<keyword evidence="2" id="KW-1185">Reference proteome</keyword>
<dbReference type="RefSeq" id="XP_034230324.1">
    <property type="nucleotide sequence ID" value="XM_034374433.1"/>
</dbReference>
<reference evidence="3" key="1">
    <citation type="submission" date="2025-08" db="UniProtKB">
        <authorList>
            <consortium name="RefSeq"/>
        </authorList>
    </citation>
    <scope>IDENTIFICATION</scope>
    <source>
        <tissue evidence="3">Total insect</tissue>
    </source>
</reference>
<evidence type="ECO:0000313" key="2">
    <source>
        <dbReference type="Proteomes" id="UP000515158"/>
    </source>
</evidence>
<dbReference type="OrthoDB" id="20109at2759"/>
<dbReference type="Gene3D" id="3.30.1330.30">
    <property type="match status" value="1"/>
</dbReference>
<dbReference type="AlphaFoldDB" id="A0A6P8ZGL7"/>
<dbReference type="KEGG" id="tpal:117639062"/>
<feature type="region of interest" description="Disordered" evidence="1">
    <location>
        <begin position="1"/>
        <end position="25"/>
    </location>
</feature>
<dbReference type="InterPro" id="IPR042848">
    <property type="entry name" value="Rpp38"/>
</dbReference>
<dbReference type="GO" id="GO:0000172">
    <property type="term" value="C:ribonuclease MRP complex"/>
    <property type="evidence" value="ECO:0007669"/>
    <property type="project" value="InterPro"/>
</dbReference>
<sequence length="388" mass="43230">MSDQKVKTLTAKQQKNTISGKKGGKGCNRNVRHVLAKPYSRFWPLVDKDVELEVNSLLERLLPAARKPISADDCKLLRGMQGKSRKDARNELTKKIWERNPQASILRNFLVLGINDVSRSLEENTLASLLISNEADPPILTQHLATLAASRNVPHIVLQHLKGTMKKSVDFPSLAVGLKKVVAEDNDNYFHLVHLKIVSVFKTIVTPMLPDLPIEETVSENLQDCPPVVTKVKARSPVNIYLTRSSSKYRAFIPGKGLQVGSDSSWSPYISLSNLEKMDPAIPATQTPKKILGSTVVPEAKSFLQRVRDAKKAVIQPPSQEMPTGSFLSLSDNGDANEVIEAREEKLPVHTDKAPKPVKRYFSSLEPLKVKRMQGNPEKKKKKKKSKM</sequence>
<dbReference type="PANTHER" id="PTHR46948">
    <property type="entry name" value="RIBONUCLEASE P PROTEIN SUBUNIT P38"/>
    <property type="match status" value="1"/>
</dbReference>
<dbReference type="SUPFAM" id="SSF55315">
    <property type="entry name" value="L30e-like"/>
    <property type="match status" value="1"/>
</dbReference>
<feature type="region of interest" description="Disordered" evidence="1">
    <location>
        <begin position="350"/>
        <end position="388"/>
    </location>
</feature>
<feature type="compositionally biased region" description="Polar residues" evidence="1">
    <location>
        <begin position="10"/>
        <end position="19"/>
    </location>
</feature>
<dbReference type="InParanoid" id="A0A6P8ZGL7"/>
<dbReference type="GO" id="GO:0004526">
    <property type="term" value="F:ribonuclease P activity"/>
    <property type="evidence" value="ECO:0007669"/>
    <property type="project" value="TreeGrafter"/>
</dbReference>
<gene>
    <name evidence="3" type="primary">LOC117639062</name>
</gene>
<name>A0A6P8ZGL7_THRPL</name>
<dbReference type="GO" id="GO:0001682">
    <property type="term" value="P:tRNA 5'-leader removal"/>
    <property type="evidence" value="ECO:0007669"/>
    <property type="project" value="InterPro"/>
</dbReference>
<dbReference type="PANTHER" id="PTHR46948:SF1">
    <property type="entry name" value="RIBONUCLEASE P PROTEIN SUBUNIT P38"/>
    <property type="match status" value="1"/>
</dbReference>
<dbReference type="GO" id="GO:0033204">
    <property type="term" value="F:ribonuclease P RNA binding"/>
    <property type="evidence" value="ECO:0007669"/>
    <property type="project" value="TreeGrafter"/>
</dbReference>
<evidence type="ECO:0000313" key="3">
    <source>
        <dbReference type="RefSeq" id="XP_034230324.1"/>
    </source>
</evidence>